<feature type="transmembrane region" description="Helical" evidence="1">
    <location>
        <begin position="37"/>
        <end position="56"/>
    </location>
</feature>
<accession>A0A645FGA2</accession>
<feature type="transmembrane region" description="Helical" evidence="1">
    <location>
        <begin position="68"/>
        <end position="86"/>
    </location>
</feature>
<sequence length="96" mass="11498">MEIIKFICDMIFSILVIITVYARLFNKDNKNGYIYKIIITLVYNYVIVFILAHIYFFKEKLPLDATYISFELRSIIFIVVFIIIIIKDLKNSYKKN</sequence>
<name>A0A645FGA2_9ZZZZ</name>
<gene>
    <name evidence="2" type="ORF">SDC9_159697</name>
</gene>
<dbReference type="AlphaFoldDB" id="A0A645FGA2"/>
<comment type="caution">
    <text evidence="2">The sequence shown here is derived from an EMBL/GenBank/DDBJ whole genome shotgun (WGS) entry which is preliminary data.</text>
</comment>
<evidence type="ECO:0000313" key="2">
    <source>
        <dbReference type="EMBL" id="MPN12379.1"/>
    </source>
</evidence>
<reference evidence="2" key="1">
    <citation type="submission" date="2019-08" db="EMBL/GenBank/DDBJ databases">
        <authorList>
            <person name="Kucharzyk K."/>
            <person name="Murdoch R.W."/>
            <person name="Higgins S."/>
            <person name="Loffler F."/>
        </authorList>
    </citation>
    <scope>NUCLEOTIDE SEQUENCE</scope>
</reference>
<protein>
    <submittedName>
        <fullName evidence="2">Uncharacterized protein</fullName>
    </submittedName>
</protein>
<organism evidence="2">
    <name type="scientific">bioreactor metagenome</name>
    <dbReference type="NCBI Taxonomy" id="1076179"/>
    <lineage>
        <taxon>unclassified sequences</taxon>
        <taxon>metagenomes</taxon>
        <taxon>ecological metagenomes</taxon>
    </lineage>
</organism>
<dbReference type="EMBL" id="VSSQ01058716">
    <property type="protein sequence ID" value="MPN12379.1"/>
    <property type="molecule type" value="Genomic_DNA"/>
</dbReference>
<keyword evidence="1" id="KW-0472">Membrane</keyword>
<proteinExistence type="predicted"/>
<keyword evidence="1" id="KW-1133">Transmembrane helix</keyword>
<keyword evidence="1" id="KW-0812">Transmembrane</keyword>
<feature type="transmembrane region" description="Helical" evidence="1">
    <location>
        <begin position="6"/>
        <end position="25"/>
    </location>
</feature>
<evidence type="ECO:0000256" key="1">
    <source>
        <dbReference type="SAM" id="Phobius"/>
    </source>
</evidence>